<reference evidence="9" key="1">
    <citation type="submission" date="2022-07" db="EMBL/GenBank/DDBJ databases">
        <authorList>
            <person name="Macas J."/>
            <person name="Novak P."/>
            <person name="Neumann P."/>
        </authorList>
    </citation>
    <scope>NUCLEOTIDE SEQUENCE</scope>
</reference>
<keyword evidence="1" id="KW-0479">Metal-binding</keyword>
<evidence type="ECO:0000256" key="5">
    <source>
        <dbReference type="SAM" id="Coils"/>
    </source>
</evidence>
<dbReference type="PROSITE" id="PS50271">
    <property type="entry name" value="ZF_UBP"/>
    <property type="match status" value="1"/>
</dbReference>
<evidence type="ECO:0000256" key="2">
    <source>
        <dbReference type="ARBA" id="ARBA00022771"/>
    </source>
</evidence>
<evidence type="ECO:0000259" key="7">
    <source>
        <dbReference type="PROSITE" id="PS50089"/>
    </source>
</evidence>
<dbReference type="PANTHER" id="PTHR24007">
    <property type="entry name" value="BRCA1-ASSOCIATED PROTEIN"/>
    <property type="match status" value="1"/>
</dbReference>
<keyword evidence="3" id="KW-0862">Zinc</keyword>
<evidence type="ECO:0000259" key="8">
    <source>
        <dbReference type="PROSITE" id="PS50271"/>
    </source>
</evidence>
<dbReference type="InterPro" id="IPR001607">
    <property type="entry name" value="Znf_UBP"/>
</dbReference>
<gene>
    <name evidence="9" type="ORF">CEPIT_LOCUS16226</name>
</gene>
<keyword evidence="5" id="KW-0175">Coiled coil</keyword>
<dbReference type="PROSITE" id="PS50089">
    <property type="entry name" value="ZF_RING_2"/>
    <property type="match status" value="1"/>
</dbReference>
<dbReference type="InterPro" id="IPR047243">
    <property type="entry name" value="RING-H2_BRAP2"/>
</dbReference>
<sequence length="500" mass="56329">MTDRQLRHSTMFVLQIHSVDFPQPLPAAPYSPGVLNAPNNISNLNPVEQRGVAHLFRHLPQSTSSTYATALTGIANPIARTTTIFVVAVPSGLSALDFLLFCGSHVDQFTGILFLRNDVMEDRYSVLITLVNQLAADGFYCNYNGKRFKATEHEACHIYFTQSVEFTESAEIACIPPPGYTELPTCPVCLERLDQDTSGIQATLCDHSFQCSCVSKRTFSSCEVCRLCQQQDERLTCSVCETPKNLWVCLICGFVGCGRYVERHAIRHWSDTQHQYSLELETQQIWDYVGDKYVHRLNQSKTDGKPTAMTSSCPASDSECDVFRYDDEDPGGLSGALYSSKVEAVVDEYNRLLASQLETQRQHYESLLAAARSGKEISVSKSVAKALFSKTHDLQSRIEKCEEEKKAVTDRNQELMIKQELLQQNYKEVEKREILLLKSKDENIQELKEQIRDIKVYIEAQRRLAKMGVSDGKEGTVLSVESNQSSSGGTRRRTKQGRRR</sequence>
<dbReference type="GO" id="GO:0007265">
    <property type="term" value="P:Ras protein signal transduction"/>
    <property type="evidence" value="ECO:0007669"/>
    <property type="project" value="TreeGrafter"/>
</dbReference>
<dbReference type="FunFam" id="3.30.40.10:FF:000555">
    <property type="entry name" value="Zinc finger (Ubiquitin-hydrolase) domain-containing protein"/>
    <property type="match status" value="1"/>
</dbReference>
<feature type="compositionally biased region" description="Basic residues" evidence="6">
    <location>
        <begin position="490"/>
        <end position="500"/>
    </location>
</feature>
<dbReference type="Pfam" id="PF07576">
    <property type="entry name" value="BRAP2"/>
    <property type="match status" value="1"/>
</dbReference>
<evidence type="ECO:0000313" key="10">
    <source>
        <dbReference type="Proteomes" id="UP001152523"/>
    </source>
</evidence>
<dbReference type="EMBL" id="CAMAPF010000118">
    <property type="protein sequence ID" value="CAH9103017.1"/>
    <property type="molecule type" value="Genomic_DNA"/>
</dbReference>
<evidence type="ECO:0000256" key="6">
    <source>
        <dbReference type="SAM" id="MobiDB-lite"/>
    </source>
</evidence>
<dbReference type="InterPro" id="IPR011422">
    <property type="entry name" value="BRAP2/ETP1_RRM"/>
</dbReference>
<evidence type="ECO:0008006" key="11">
    <source>
        <dbReference type="Google" id="ProtNLM"/>
    </source>
</evidence>
<evidence type="ECO:0000313" key="9">
    <source>
        <dbReference type="EMBL" id="CAH9103017.1"/>
    </source>
</evidence>
<dbReference type="CDD" id="cd16457">
    <property type="entry name" value="RING-H2_BRAP2"/>
    <property type="match status" value="1"/>
</dbReference>
<accession>A0AAV0DJT8</accession>
<dbReference type="Pfam" id="PF02148">
    <property type="entry name" value="zf-UBP"/>
    <property type="match status" value="1"/>
</dbReference>
<proteinExistence type="predicted"/>
<evidence type="ECO:0000256" key="4">
    <source>
        <dbReference type="PROSITE-ProRule" id="PRU00502"/>
    </source>
</evidence>
<dbReference type="InterPro" id="IPR001841">
    <property type="entry name" value="Znf_RING"/>
</dbReference>
<evidence type="ECO:0000256" key="1">
    <source>
        <dbReference type="ARBA" id="ARBA00022723"/>
    </source>
</evidence>
<dbReference type="SMART" id="SM00290">
    <property type="entry name" value="ZnF_UBP"/>
    <property type="match status" value="1"/>
</dbReference>
<dbReference type="AlphaFoldDB" id="A0AAV0DJT8"/>
<dbReference type="Proteomes" id="UP001152523">
    <property type="component" value="Unassembled WGS sequence"/>
</dbReference>
<dbReference type="GO" id="GO:0005737">
    <property type="term" value="C:cytoplasm"/>
    <property type="evidence" value="ECO:0007669"/>
    <property type="project" value="TreeGrafter"/>
</dbReference>
<feature type="domain" description="RING-type" evidence="7">
    <location>
        <begin position="186"/>
        <end position="226"/>
    </location>
</feature>
<dbReference type="GO" id="GO:0061630">
    <property type="term" value="F:ubiquitin protein ligase activity"/>
    <property type="evidence" value="ECO:0007669"/>
    <property type="project" value="TreeGrafter"/>
</dbReference>
<organism evidence="9 10">
    <name type="scientific">Cuscuta epithymum</name>
    <dbReference type="NCBI Taxonomy" id="186058"/>
    <lineage>
        <taxon>Eukaryota</taxon>
        <taxon>Viridiplantae</taxon>
        <taxon>Streptophyta</taxon>
        <taxon>Embryophyta</taxon>
        <taxon>Tracheophyta</taxon>
        <taxon>Spermatophyta</taxon>
        <taxon>Magnoliopsida</taxon>
        <taxon>eudicotyledons</taxon>
        <taxon>Gunneridae</taxon>
        <taxon>Pentapetalae</taxon>
        <taxon>asterids</taxon>
        <taxon>lamiids</taxon>
        <taxon>Solanales</taxon>
        <taxon>Convolvulaceae</taxon>
        <taxon>Cuscuteae</taxon>
        <taxon>Cuscuta</taxon>
        <taxon>Cuscuta subgen. Cuscuta</taxon>
    </lineage>
</organism>
<feature type="region of interest" description="Disordered" evidence="6">
    <location>
        <begin position="475"/>
        <end position="500"/>
    </location>
</feature>
<keyword evidence="2 4" id="KW-0863">Zinc-finger</keyword>
<protein>
    <recommendedName>
        <fullName evidence="11">BRCA1-associated protein</fullName>
    </recommendedName>
</protein>
<dbReference type="InterPro" id="IPR013083">
    <property type="entry name" value="Znf_RING/FYVE/PHD"/>
</dbReference>
<dbReference type="GO" id="GO:0008270">
    <property type="term" value="F:zinc ion binding"/>
    <property type="evidence" value="ECO:0007669"/>
    <property type="project" value="UniProtKB-KW"/>
</dbReference>
<name>A0AAV0DJT8_9ASTE</name>
<dbReference type="GO" id="GO:0016567">
    <property type="term" value="P:protein ubiquitination"/>
    <property type="evidence" value="ECO:0007669"/>
    <property type="project" value="TreeGrafter"/>
</dbReference>
<dbReference type="SUPFAM" id="SSF57850">
    <property type="entry name" value="RING/U-box"/>
    <property type="match status" value="1"/>
</dbReference>
<keyword evidence="10" id="KW-1185">Reference proteome</keyword>
<feature type="domain" description="UBP-type" evidence="8">
    <location>
        <begin position="220"/>
        <end position="313"/>
    </location>
</feature>
<feature type="coiled-coil region" evidence="5">
    <location>
        <begin position="391"/>
        <end position="464"/>
    </location>
</feature>
<comment type="caution">
    <text evidence="9">The sequence shown here is derived from an EMBL/GenBank/DDBJ whole genome shotgun (WGS) entry which is preliminary data.</text>
</comment>
<dbReference type="Gene3D" id="3.30.40.10">
    <property type="entry name" value="Zinc/RING finger domain, C3HC4 (zinc finger)"/>
    <property type="match status" value="1"/>
</dbReference>
<evidence type="ECO:0000256" key="3">
    <source>
        <dbReference type="ARBA" id="ARBA00022833"/>
    </source>
</evidence>
<dbReference type="PANTHER" id="PTHR24007:SF10">
    <property type="entry name" value="BRAP2 RING ZNF UBP DOMAIN-CONTAINING PROTEIN 1"/>
    <property type="match status" value="1"/>
</dbReference>